<sequence length="81" mass="9246">MQKNVSLFQEKLLIVQVAGRLLNRGQNTSAGLWAYGYVQQEEPFSVVFDRITDDEGKFSEDANNIMTFGEHLMPSDNDEYV</sequence>
<dbReference type="EMBL" id="UYYB01024651">
    <property type="protein sequence ID" value="VDM72283.1"/>
    <property type="molecule type" value="Genomic_DNA"/>
</dbReference>
<reference evidence="1 2" key="1">
    <citation type="submission" date="2018-11" db="EMBL/GenBank/DDBJ databases">
        <authorList>
            <consortium name="Pathogen Informatics"/>
        </authorList>
    </citation>
    <scope>NUCLEOTIDE SEQUENCE [LARGE SCALE GENOMIC DNA]</scope>
</reference>
<keyword evidence="2" id="KW-1185">Reference proteome</keyword>
<dbReference type="AlphaFoldDB" id="A0A3P7IWN8"/>
<evidence type="ECO:0000313" key="2">
    <source>
        <dbReference type="Proteomes" id="UP000270094"/>
    </source>
</evidence>
<dbReference type="Proteomes" id="UP000270094">
    <property type="component" value="Unassembled WGS sequence"/>
</dbReference>
<organism evidence="1 2">
    <name type="scientific">Strongylus vulgaris</name>
    <name type="common">Blood worm</name>
    <dbReference type="NCBI Taxonomy" id="40348"/>
    <lineage>
        <taxon>Eukaryota</taxon>
        <taxon>Metazoa</taxon>
        <taxon>Ecdysozoa</taxon>
        <taxon>Nematoda</taxon>
        <taxon>Chromadorea</taxon>
        <taxon>Rhabditida</taxon>
        <taxon>Rhabditina</taxon>
        <taxon>Rhabditomorpha</taxon>
        <taxon>Strongyloidea</taxon>
        <taxon>Strongylidae</taxon>
        <taxon>Strongylus</taxon>
    </lineage>
</organism>
<evidence type="ECO:0000313" key="1">
    <source>
        <dbReference type="EMBL" id="VDM72283.1"/>
    </source>
</evidence>
<protein>
    <submittedName>
        <fullName evidence="1">Uncharacterized protein</fullName>
    </submittedName>
</protein>
<proteinExistence type="predicted"/>
<name>A0A3P7IWN8_STRVU</name>
<accession>A0A3P7IWN8</accession>
<gene>
    <name evidence="1" type="ORF">SVUK_LOCUS7281</name>
</gene>